<evidence type="ECO:0000256" key="2">
    <source>
        <dbReference type="ARBA" id="ARBA00022723"/>
    </source>
</evidence>
<evidence type="ECO:0000256" key="7">
    <source>
        <dbReference type="ARBA" id="ARBA00023049"/>
    </source>
</evidence>
<dbReference type="InterPro" id="IPR013105">
    <property type="entry name" value="TPR_2"/>
</dbReference>
<dbReference type="EMBL" id="AP021875">
    <property type="protein sequence ID" value="BBO79269.1"/>
    <property type="molecule type" value="Genomic_DNA"/>
</dbReference>
<dbReference type="Gene3D" id="1.25.40.10">
    <property type="entry name" value="Tetratricopeptide repeat domain"/>
    <property type="match status" value="1"/>
</dbReference>
<gene>
    <name evidence="12" type="ORF">DSCW_66860</name>
</gene>
<sequence length="369" mass="40906">MRQRQLIFCLLFLLAIAAPNAVSNAAAVSEQSSRLWRLAAQEQAMIDKSGVILKNPSLSRYLQTVVERLWNRVPSQLNMPTVKIIADIRIEAHAYPNGVCFLSTGMLDVLENESQLAMILAHEMVHYASQHTAALYNHFQPPSPLSDGRKADGSGSVGGMAMRNAIDAAERQADREGLAIIQAAGYCDKEVLPLMANLVRCMLDQGHPESVPQLNKRAERFNALIGREGEGRTGSASTGTDANIYRDCVAPALITNAEHALRAGDWNRADRSISRYLESEPLNARAYYLKAEILRRQNGSRPDDACIDTYEKSLKIDPTFPLTHRALGELYYKAGRYQMAKPHFEAFLNLAPKDASSAFIKGYLKQCQK</sequence>
<evidence type="ECO:0000256" key="10">
    <source>
        <dbReference type="SAM" id="SignalP"/>
    </source>
</evidence>
<keyword evidence="6 9" id="KW-0862">Zinc</keyword>
<keyword evidence="5 8" id="KW-0802">TPR repeat</keyword>
<evidence type="ECO:0000313" key="12">
    <source>
        <dbReference type="EMBL" id="BBO79269.1"/>
    </source>
</evidence>
<feature type="repeat" description="TPR" evidence="8">
    <location>
        <begin position="321"/>
        <end position="354"/>
    </location>
</feature>
<dbReference type="PANTHER" id="PTHR22726">
    <property type="entry name" value="METALLOENDOPEPTIDASE OMA1"/>
    <property type="match status" value="1"/>
</dbReference>
<organism evidence="12 13">
    <name type="scientific">Desulfosarcina widdelii</name>
    <dbReference type="NCBI Taxonomy" id="947919"/>
    <lineage>
        <taxon>Bacteria</taxon>
        <taxon>Pseudomonadati</taxon>
        <taxon>Thermodesulfobacteriota</taxon>
        <taxon>Desulfobacteria</taxon>
        <taxon>Desulfobacterales</taxon>
        <taxon>Desulfosarcinaceae</taxon>
        <taxon>Desulfosarcina</taxon>
    </lineage>
</organism>
<dbReference type="InterPro" id="IPR011990">
    <property type="entry name" value="TPR-like_helical_dom_sf"/>
</dbReference>
<evidence type="ECO:0000256" key="8">
    <source>
        <dbReference type="PROSITE-ProRule" id="PRU00339"/>
    </source>
</evidence>
<name>A0A5K7ZGH4_9BACT</name>
<protein>
    <recommendedName>
        <fullName evidence="11">Peptidase M48 domain-containing protein</fullName>
    </recommendedName>
</protein>
<evidence type="ECO:0000256" key="6">
    <source>
        <dbReference type="ARBA" id="ARBA00022833"/>
    </source>
</evidence>
<keyword evidence="13" id="KW-1185">Reference proteome</keyword>
<dbReference type="Pfam" id="PF01435">
    <property type="entry name" value="Peptidase_M48"/>
    <property type="match status" value="1"/>
</dbReference>
<dbReference type="GO" id="GO:0046872">
    <property type="term" value="F:metal ion binding"/>
    <property type="evidence" value="ECO:0007669"/>
    <property type="project" value="UniProtKB-KW"/>
</dbReference>
<dbReference type="Pfam" id="PF13432">
    <property type="entry name" value="TPR_16"/>
    <property type="match status" value="1"/>
</dbReference>
<comment type="cofactor">
    <cofactor evidence="9">
        <name>Zn(2+)</name>
        <dbReference type="ChEBI" id="CHEBI:29105"/>
    </cofactor>
    <text evidence="9">Binds 1 zinc ion per subunit.</text>
</comment>
<keyword evidence="10" id="KW-0732">Signal</keyword>
<feature type="domain" description="Peptidase M48" evidence="11">
    <location>
        <begin position="58"/>
        <end position="133"/>
    </location>
</feature>
<accession>A0A5K7ZGH4</accession>
<dbReference type="GO" id="GO:0051603">
    <property type="term" value="P:proteolysis involved in protein catabolic process"/>
    <property type="evidence" value="ECO:0007669"/>
    <property type="project" value="TreeGrafter"/>
</dbReference>
<dbReference type="GO" id="GO:0004222">
    <property type="term" value="F:metalloendopeptidase activity"/>
    <property type="evidence" value="ECO:0007669"/>
    <property type="project" value="InterPro"/>
</dbReference>
<dbReference type="RefSeq" id="WP_155307816.1">
    <property type="nucleotide sequence ID" value="NZ_AP021875.1"/>
</dbReference>
<dbReference type="PANTHER" id="PTHR22726:SF1">
    <property type="entry name" value="METALLOENDOPEPTIDASE OMA1, MITOCHONDRIAL"/>
    <property type="match status" value="1"/>
</dbReference>
<dbReference type="GO" id="GO:0016020">
    <property type="term" value="C:membrane"/>
    <property type="evidence" value="ECO:0007669"/>
    <property type="project" value="TreeGrafter"/>
</dbReference>
<keyword evidence="3" id="KW-0677">Repeat</keyword>
<dbReference type="OrthoDB" id="127293at2"/>
<evidence type="ECO:0000256" key="3">
    <source>
        <dbReference type="ARBA" id="ARBA00022737"/>
    </source>
</evidence>
<dbReference type="KEGG" id="dwd:DSCW_66860"/>
<dbReference type="Gene3D" id="3.30.2010.10">
    <property type="entry name" value="Metalloproteases ('zincins'), catalytic domain"/>
    <property type="match status" value="1"/>
</dbReference>
<evidence type="ECO:0000259" key="11">
    <source>
        <dbReference type="Pfam" id="PF01435"/>
    </source>
</evidence>
<dbReference type="InterPro" id="IPR001915">
    <property type="entry name" value="Peptidase_M48"/>
</dbReference>
<dbReference type="SMART" id="SM00028">
    <property type="entry name" value="TPR"/>
    <property type="match status" value="2"/>
</dbReference>
<dbReference type="PROSITE" id="PS50005">
    <property type="entry name" value="TPR"/>
    <property type="match status" value="1"/>
</dbReference>
<proteinExistence type="inferred from homology"/>
<evidence type="ECO:0000256" key="1">
    <source>
        <dbReference type="ARBA" id="ARBA00022670"/>
    </source>
</evidence>
<feature type="chain" id="PRO_5024418151" description="Peptidase M48 domain-containing protein" evidence="10">
    <location>
        <begin position="26"/>
        <end position="369"/>
    </location>
</feature>
<keyword evidence="4 9" id="KW-0378">Hydrolase</keyword>
<keyword evidence="1 9" id="KW-0645">Protease</keyword>
<evidence type="ECO:0000256" key="9">
    <source>
        <dbReference type="RuleBase" id="RU003983"/>
    </source>
</evidence>
<dbReference type="Proteomes" id="UP000427769">
    <property type="component" value="Chromosome"/>
</dbReference>
<evidence type="ECO:0000256" key="5">
    <source>
        <dbReference type="ARBA" id="ARBA00022803"/>
    </source>
</evidence>
<evidence type="ECO:0000313" key="13">
    <source>
        <dbReference type="Proteomes" id="UP000427769"/>
    </source>
</evidence>
<dbReference type="SUPFAM" id="SSF48452">
    <property type="entry name" value="TPR-like"/>
    <property type="match status" value="1"/>
</dbReference>
<dbReference type="InterPro" id="IPR019734">
    <property type="entry name" value="TPR_rpt"/>
</dbReference>
<dbReference type="InterPro" id="IPR051156">
    <property type="entry name" value="Mito/Outer_Membr_Metalloprot"/>
</dbReference>
<dbReference type="Pfam" id="PF07719">
    <property type="entry name" value="TPR_2"/>
    <property type="match status" value="1"/>
</dbReference>
<comment type="similarity">
    <text evidence="9">Belongs to the peptidase M48 family.</text>
</comment>
<evidence type="ECO:0000256" key="4">
    <source>
        <dbReference type="ARBA" id="ARBA00022801"/>
    </source>
</evidence>
<dbReference type="AlphaFoldDB" id="A0A5K7ZGH4"/>
<keyword evidence="7 9" id="KW-0482">Metalloprotease</keyword>
<feature type="signal peptide" evidence="10">
    <location>
        <begin position="1"/>
        <end position="25"/>
    </location>
</feature>
<keyword evidence="2" id="KW-0479">Metal-binding</keyword>
<reference evidence="12 13" key="1">
    <citation type="submission" date="2019-11" db="EMBL/GenBank/DDBJ databases">
        <title>Comparative genomics of hydrocarbon-degrading Desulfosarcina strains.</title>
        <authorList>
            <person name="Watanabe M."/>
            <person name="Kojima H."/>
            <person name="Fukui M."/>
        </authorList>
    </citation>
    <scope>NUCLEOTIDE SEQUENCE [LARGE SCALE GENOMIC DNA]</scope>
    <source>
        <strain evidence="12 13">PP31</strain>
    </source>
</reference>